<accession>A0A4R3LKR3</accession>
<dbReference type="RefSeq" id="WP_123522088.1">
    <property type="nucleotide sequence ID" value="NZ_JBHLWF010000013.1"/>
</dbReference>
<evidence type="ECO:0000256" key="1">
    <source>
        <dbReference type="SAM" id="MobiDB-lite"/>
    </source>
</evidence>
<gene>
    <name evidence="3" type="ORF">EDC25_102159</name>
</gene>
<dbReference type="Proteomes" id="UP000294599">
    <property type="component" value="Unassembled WGS sequence"/>
</dbReference>
<evidence type="ECO:0000313" key="3">
    <source>
        <dbReference type="EMBL" id="TCT00794.1"/>
    </source>
</evidence>
<proteinExistence type="predicted"/>
<dbReference type="EMBL" id="SMAF01000002">
    <property type="protein sequence ID" value="TCT00794.1"/>
    <property type="molecule type" value="Genomic_DNA"/>
</dbReference>
<sequence length="264" mass="28495">MTTFRTQPLDPRVASHVEATRSSGPDPHAVEAAQLRLQQCLARGNTAERPGRPRRGGWLVLAATASIAVVFTLMPLLLGERGGLAFADVQRHFQQFRTLSMRVEHSGLGKLLPAVDVVMNGHGQVRTDIAGSLTVVVDPGAGQVLMLLHDRRSAMRFPIGVEGLVPAREALKWIEELRHFKGTATAFTETRQIDGQAARGWSLAIGDARLELWADESGLPLALTIGEGGQSVLDLQFRFRFDEPVAADTFSTDVPAGYTLGLGG</sequence>
<keyword evidence="4" id="KW-1185">Reference proteome</keyword>
<reference evidence="3 4" key="1">
    <citation type="submission" date="2019-03" db="EMBL/GenBank/DDBJ databases">
        <title>Genomic Encyclopedia of Type Strains, Phase IV (KMG-IV): sequencing the most valuable type-strain genomes for metagenomic binning, comparative biology and taxonomic classification.</title>
        <authorList>
            <person name="Goeker M."/>
        </authorList>
    </citation>
    <scope>NUCLEOTIDE SEQUENCE [LARGE SCALE GENOMIC DNA]</scope>
    <source>
        <strain evidence="3 4">DSM 21944</strain>
    </source>
</reference>
<keyword evidence="2" id="KW-0472">Membrane</keyword>
<dbReference type="OrthoDB" id="5944386at2"/>
<keyword evidence="2" id="KW-0812">Transmembrane</keyword>
<organism evidence="3 4">
    <name type="scientific">Pseudofulvimonas gallinarii</name>
    <dbReference type="NCBI Taxonomy" id="634155"/>
    <lineage>
        <taxon>Bacteria</taxon>
        <taxon>Pseudomonadati</taxon>
        <taxon>Pseudomonadota</taxon>
        <taxon>Gammaproteobacteria</taxon>
        <taxon>Lysobacterales</taxon>
        <taxon>Rhodanobacteraceae</taxon>
        <taxon>Pseudofulvimonas</taxon>
    </lineage>
</organism>
<comment type="caution">
    <text evidence="3">The sequence shown here is derived from an EMBL/GenBank/DDBJ whole genome shotgun (WGS) entry which is preliminary data.</text>
</comment>
<feature type="region of interest" description="Disordered" evidence="1">
    <location>
        <begin position="1"/>
        <end position="26"/>
    </location>
</feature>
<dbReference type="AlphaFoldDB" id="A0A4R3LKR3"/>
<evidence type="ECO:0000256" key="2">
    <source>
        <dbReference type="SAM" id="Phobius"/>
    </source>
</evidence>
<evidence type="ECO:0000313" key="4">
    <source>
        <dbReference type="Proteomes" id="UP000294599"/>
    </source>
</evidence>
<feature type="transmembrane region" description="Helical" evidence="2">
    <location>
        <begin position="58"/>
        <end position="78"/>
    </location>
</feature>
<protein>
    <submittedName>
        <fullName evidence="3">Uncharacterized protein</fullName>
    </submittedName>
</protein>
<name>A0A4R3LKR3_9GAMM</name>
<keyword evidence="2" id="KW-1133">Transmembrane helix</keyword>